<sequence length="308" mass="34141">MDTPIAFDTTPFLGPFEIGVLASMVGFGVSTTQTYIYYNRFPDDSLKLKTLVAFVWALELARNLCLGHALYIFTISDFGHSERILGADPRSLGVGGLLDGLIGMCVQGFFSSRIYRFSERLYVPVIIWFLALVRLLGGIGIMITGLRMKSVVVYEMQWKWLLLADWSISAFNDVLITLSLVFLLYRQRGNGLKRTVALVDKLILWTIETGMITSISAIVTVIAFITMKQNLVWEAIFVANAGLLSNSLLASLNSRATLRAMDKIPNTHISIPFTESGLPRSGIQTRKSTNGTDESEGSNTMEMSVEEV</sequence>
<feature type="transmembrane region" description="Helical" evidence="2">
    <location>
        <begin position="205"/>
        <end position="225"/>
    </location>
</feature>
<feature type="compositionally biased region" description="Polar residues" evidence="1">
    <location>
        <begin position="282"/>
        <end position="302"/>
    </location>
</feature>
<gene>
    <name evidence="4" type="ORF">B0H16DRAFT_164548</name>
</gene>
<evidence type="ECO:0000256" key="2">
    <source>
        <dbReference type="SAM" id="Phobius"/>
    </source>
</evidence>
<keyword evidence="2" id="KW-0472">Membrane</keyword>
<evidence type="ECO:0000259" key="3">
    <source>
        <dbReference type="Pfam" id="PF20152"/>
    </source>
</evidence>
<feature type="transmembrane region" description="Helical" evidence="2">
    <location>
        <begin position="20"/>
        <end position="38"/>
    </location>
</feature>
<reference evidence="4" key="1">
    <citation type="submission" date="2023-03" db="EMBL/GenBank/DDBJ databases">
        <title>Massive genome expansion in bonnet fungi (Mycena s.s.) driven by repeated elements and novel gene families across ecological guilds.</title>
        <authorList>
            <consortium name="Lawrence Berkeley National Laboratory"/>
            <person name="Harder C.B."/>
            <person name="Miyauchi S."/>
            <person name="Viragh M."/>
            <person name="Kuo A."/>
            <person name="Thoen E."/>
            <person name="Andreopoulos B."/>
            <person name="Lu D."/>
            <person name="Skrede I."/>
            <person name="Drula E."/>
            <person name="Henrissat B."/>
            <person name="Morin E."/>
            <person name="Kohler A."/>
            <person name="Barry K."/>
            <person name="LaButti K."/>
            <person name="Morin E."/>
            <person name="Salamov A."/>
            <person name="Lipzen A."/>
            <person name="Mereny Z."/>
            <person name="Hegedus B."/>
            <person name="Baldrian P."/>
            <person name="Stursova M."/>
            <person name="Weitz H."/>
            <person name="Taylor A."/>
            <person name="Grigoriev I.V."/>
            <person name="Nagy L.G."/>
            <person name="Martin F."/>
            <person name="Kauserud H."/>
        </authorList>
    </citation>
    <scope>NUCLEOTIDE SEQUENCE</scope>
    <source>
        <strain evidence="4">CBHHK182m</strain>
    </source>
</reference>
<comment type="caution">
    <text evidence="4">The sequence shown here is derived from an EMBL/GenBank/DDBJ whole genome shotgun (WGS) entry which is preliminary data.</text>
</comment>
<dbReference type="PANTHER" id="PTHR40465:SF1">
    <property type="entry name" value="DUF6534 DOMAIN-CONTAINING PROTEIN"/>
    <property type="match status" value="1"/>
</dbReference>
<feature type="region of interest" description="Disordered" evidence="1">
    <location>
        <begin position="278"/>
        <end position="308"/>
    </location>
</feature>
<dbReference type="Pfam" id="PF20152">
    <property type="entry name" value="DUF6534"/>
    <property type="match status" value="1"/>
</dbReference>
<feature type="transmembrane region" description="Helical" evidence="2">
    <location>
        <begin position="231"/>
        <end position="252"/>
    </location>
</feature>
<dbReference type="EMBL" id="JARKIB010000139">
    <property type="protein sequence ID" value="KAJ7733349.1"/>
    <property type="molecule type" value="Genomic_DNA"/>
</dbReference>
<dbReference type="InterPro" id="IPR045339">
    <property type="entry name" value="DUF6534"/>
</dbReference>
<keyword evidence="2" id="KW-1133">Transmembrane helix</keyword>
<name>A0AAD7I3K2_9AGAR</name>
<feature type="domain" description="DUF6534" evidence="3">
    <location>
        <begin position="169"/>
        <end position="256"/>
    </location>
</feature>
<dbReference type="AlphaFoldDB" id="A0AAD7I3K2"/>
<feature type="transmembrane region" description="Helical" evidence="2">
    <location>
        <begin position="92"/>
        <end position="110"/>
    </location>
</feature>
<dbReference type="Proteomes" id="UP001215598">
    <property type="component" value="Unassembled WGS sequence"/>
</dbReference>
<protein>
    <recommendedName>
        <fullName evidence="3">DUF6534 domain-containing protein</fullName>
    </recommendedName>
</protein>
<feature type="transmembrane region" description="Helical" evidence="2">
    <location>
        <begin position="166"/>
        <end position="185"/>
    </location>
</feature>
<keyword evidence="5" id="KW-1185">Reference proteome</keyword>
<evidence type="ECO:0000313" key="5">
    <source>
        <dbReference type="Proteomes" id="UP001215598"/>
    </source>
</evidence>
<accession>A0AAD7I3K2</accession>
<dbReference type="PANTHER" id="PTHR40465">
    <property type="entry name" value="CHROMOSOME 1, WHOLE GENOME SHOTGUN SEQUENCE"/>
    <property type="match status" value="1"/>
</dbReference>
<feature type="transmembrane region" description="Helical" evidence="2">
    <location>
        <begin position="50"/>
        <end position="72"/>
    </location>
</feature>
<evidence type="ECO:0000313" key="4">
    <source>
        <dbReference type="EMBL" id="KAJ7733349.1"/>
    </source>
</evidence>
<feature type="transmembrane region" description="Helical" evidence="2">
    <location>
        <begin position="122"/>
        <end position="146"/>
    </location>
</feature>
<keyword evidence="2" id="KW-0812">Transmembrane</keyword>
<organism evidence="4 5">
    <name type="scientific">Mycena metata</name>
    <dbReference type="NCBI Taxonomy" id="1033252"/>
    <lineage>
        <taxon>Eukaryota</taxon>
        <taxon>Fungi</taxon>
        <taxon>Dikarya</taxon>
        <taxon>Basidiomycota</taxon>
        <taxon>Agaricomycotina</taxon>
        <taxon>Agaricomycetes</taxon>
        <taxon>Agaricomycetidae</taxon>
        <taxon>Agaricales</taxon>
        <taxon>Marasmiineae</taxon>
        <taxon>Mycenaceae</taxon>
        <taxon>Mycena</taxon>
    </lineage>
</organism>
<evidence type="ECO:0000256" key="1">
    <source>
        <dbReference type="SAM" id="MobiDB-lite"/>
    </source>
</evidence>
<proteinExistence type="predicted"/>